<sequence length="424" mass="45646">MIHPSRRLVIVVRADPVICGHSGEARNLAEVALTRGFDDVRLLTWPIPTLQAAGLPLKPLDRLLPYSPGITVERPEAVGDYRVPDGRHQAGLTGRLVELLAEPVPTTCLSMYLVPHTAVVMDAVTAARAAGFAPRVRTVAKAVGSDVTNVIRSCLRERRFGAATVLFTTFLANDEVVAVSEYTREEIVASAEQVDAHCGTAFAEQCRRRVTVSYPPIDSAAFLDLDQAQVDAALARRGLERDGYILFLSRVTRAKGIDDLLVAFGRMRSRSRVKLVVAGTGPALEDVRAMAKEDDRVVLLSDVDDQEKPLLMHGCAAYVLPTKPEPDFVETFGIALAEKMLAGGGPIVTTRTGGTLEAVGDTAVLVETGDVAGLAAAVDRVVLDMPVAERQELELRARARAMLFDKVAVFDGLFPQEAPVVGVH</sequence>
<dbReference type="PANTHER" id="PTHR12526">
    <property type="entry name" value="GLYCOSYLTRANSFERASE"/>
    <property type="match status" value="1"/>
</dbReference>
<organism evidence="1 2">
    <name type="scientific">Sphaerisporangium aureirubrum</name>
    <dbReference type="NCBI Taxonomy" id="1544736"/>
    <lineage>
        <taxon>Bacteria</taxon>
        <taxon>Bacillati</taxon>
        <taxon>Actinomycetota</taxon>
        <taxon>Actinomycetes</taxon>
        <taxon>Streptosporangiales</taxon>
        <taxon>Streptosporangiaceae</taxon>
        <taxon>Sphaerisporangium</taxon>
    </lineage>
</organism>
<comment type="caution">
    <text evidence="1">The sequence shown here is derived from an EMBL/GenBank/DDBJ whole genome shotgun (WGS) entry which is preliminary data.</text>
</comment>
<keyword evidence="2" id="KW-1185">Reference proteome</keyword>
<proteinExistence type="predicted"/>
<evidence type="ECO:0000313" key="2">
    <source>
        <dbReference type="Proteomes" id="UP001596137"/>
    </source>
</evidence>
<keyword evidence="1" id="KW-0328">Glycosyltransferase</keyword>
<dbReference type="Gene3D" id="3.40.50.2000">
    <property type="entry name" value="Glycogen Phosphorylase B"/>
    <property type="match status" value="2"/>
</dbReference>
<dbReference type="EMBL" id="JBHSRF010000026">
    <property type="protein sequence ID" value="MFC6083250.1"/>
    <property type="molecule type" value="Genomic_DNA"/>
</dbReference>
<dbReference type="Pfam" id="PF13692">
    <property type="entry name" value="Glyco_trans_1_4"/>
    <property type="match status" value="1"/>
</dbReference>
<name>A0ABW1NIP3_9ACTN</name>
<keyword evidence="1" id="KW-0808">Transferase</keyword>
<dbReference type="SUPFAM" id="SSF53756">
    <property type="entry name" value="UDP-Glycosyltransferase/glycogen phosphorylase"/>
    <property type="match status" value="1"/>
</dbReference>
<dbReference type="EC" id="2.4.-.-" evidence="1"/>
<reference evidence="2" key="1">
    <citation type="journal article" date="2019" name="Int. J. Syst. Evol. Microbiol.">
        <title>The Global Catalogue of Microorganisms (GCM) 10K type strain sequencing project: providing services to taxonomists for standard genome sequencing and annotation.</title>
        <authorList>
            <consortium name="The Broad Institute Genomics Platform"/>
            <consortium name="The Broad Institute Genome Sequencing Center for Infectious Disease"/>
            <person name="Wu L."/>
            <person name="Ma J."/>
        </authorList>
    </citation>
    <scope>NUCLEOTIDE SEQUENCE [LARGE SCALE GENOMIC DNA]</scope>
    <source>
        <strain evidence="2">JCM 30346</strain>
    </source>
</reference>
<dbReference type="RefSeq" id="WP_380754904.1">
    <property type="nucleotide sequence ID" value="NZ_JBHSRF010000026.1"/>
</dbReference>
<dbReference type="GO" id="GO:0016757">
    <property type="term" value="F:glycosyltransferase activity"/>
    <property type="evidence" value="ECO:0007669"/>
    <property type="project" value="UniProtKB-KW"/>
</dbReference>
<protein>
    <submittedName>
        <fullName evidence="1">Glycosyltransferase</fullName>
        <ecNumber evidence="1">2.4.-.-</ecNumber>
    </submittedName>
</protein>
<gene>
    <name evidence="1" type="ORF">ACFP1K_18905</name>
</gene>
<dbReference type="Proteomes" id="UP001596137">
    <property type="component" value="Unassembled WGS sequence"/>
</dbReference>
<accession>A0ABW1NIP3</accession>
<evidence type="ECO:0000313" key="1">
    <source>
        <dbReference type="EMBL" id="MFC6083250.1"/>
    </source>
</evidence>